<evidence type="ECO:0000256" key="5">
    <source>
        <dbReference type="PIRSR" id="PIRSR604574-1"/>
    </source>
</evidence>
<feature type="domain" description="Fe2OG dioxygenase" evidence="7">
    <location>
        <begin position="102"/>
        <end position="203"/>
    </location>
</feature>
<reference evidence="8 9" key="1">
    <citation type="submission" date="2015-02" db="EMBL/GenBank/DDBJ databases">
        <title>Genome Sequence of Jannaschia aquimarina DSM28248, a member of the Roseobacter clade.</title>
        <authorList>
            <person name="Voget S."/>
            <person name="Daniel R."/>
        </authorList>
    </citation>
    <scope>NUCLEOTIDE SEQUENCE [LARGE SCALE GENOMIC DNA]</scope>
    <source>
        <strain evidence="8 9">GSW-M26</strain>
    </source>
</reference>
<accession>A0A0D1CK24</accession>
<feature type="binding site" evidence="5">
    <location>
        <position position="63"/>
    </location>
    <ligand>
        <name>substrate</name>
    </ligand>
</feature>
<feature type="binding site" evidence="5">
    <location>
        <begin position="194"/>
        <end position="200"/>
    </location>
    <ligand>
        <name>2-oxoglutarate</name>
        <dbReference type="ChEBI" id="CHEBI:16810"/>
    </ligand>
</feature>
<protein>
    <submittedName>
        <fullName evidence="8">AlkB protein</fullName>
        <ecNumber evidence="8">1.14.11.33</ecNumber>
    </submittedName>
</protein>
<keyword evidence="3 8" id="KW-0560">Oxidoreductase</keyword>
<organism evidence="8 9">
    <name type="scientific">Jannaschia aquimarina</name>
    <dbReference type="NCBI Taxonomy" id="935700"/>
    <lineage>
        <taxon>Bacteria</taxon>
        <taxon>Pseudomonadati</taxon>
        <taxon>Pseudomonadota</taxon>
        <taxon>Alphaproteobacteria</taxon>
        <taxon>Rhodobacterales</taxon>
        <taxon>Roseobacteraceae</taxon>
        <taxon>Jannaschia</taxon>
    </lineage>
</organism>
<gene>
    <name evidence="8" type="primary">alkB</name>
    <name evidence="8" type="ORF">jaqu_34240</name>
</gene>
<keyword evidence="4 6" id="KW-0408">Iron</keyword>
<name>A0A0D1CK24_9RHOB</name>
<evidence type="ECO:0000256" key="6">
    <source>
        <dbReference type="PIRSR" id="PIRSR604574-2"/>
    </source>
</evidence>
<evidence type="ECO:0000256" key="1">
    <source>
        <dbReference type="ARBA" id="ARBA00022723"/>
    </source>
</evidence>
<dbReference type="EC" id="1.14.11.33" evidence="8"/>
<feature type="binding site" evidence="5">
    <location>
        <begin position="70"/>
        <end position="72"/>
    </location>
    <ligand>
        <name>substrate</name>
    </ligand>
</feature>
<dbReference type="GO" id="GO:0005737">
    <property type="term" value="C:cytoplasm"/>
    <property type="evidence" value="ECO:0007669"/>
    <property type="project" value="TreeGrafter"/>
</dbReference>
<dbReference type="Proteomes" id="UP000032232">
    <property type="component" value="Unassembled WGS sequence"/>
</dbReference>
<feature type="binding site" evidence="6">
    <location>
        <position position="122"/>
    </location>
    <ligand>
        <name>Fe cation</name>
        <dbReference type="ChEBI" id="CHEBI:24875"/>
        <note>catalytic</note>
    </ligand>
</feature>
<dbReference type="PANTHER" id="PTHR16557">
    <property type="entry name" value="ALKYLATED DNA REPAIR PROTEIN ALKB-RELATED"/>
    <property type="match status" value="1"/>
</dbReference>
<feature type="binding site" evidence="5">
    <location>
        <position position="150"/>
    </location>
    <ligand>
        <name>substrate</name>
    </ligand>
</feature>
<dbReference type="GO" id="GO:0035516">
    <property type="term" value="F:broad specificity oxidative DNA demethylase activity"/>
    <property type="evidence" value="ECO:0007669"/>
    <property type="project" value="UniProtKB-EC"/>
</dbReference>
<dbReference type="EMBL" id="JYFE01000060">
    <property type="protein sequence ID" value="KIT15097.1"/>
    <property type="molecule type" value="Genomic_DNA"/>
</dbReference>
<evidence type="ECO:0000313" key="9">
    <source>
        <dbReference type="Proteomes" id="UP000032232"/>
    </source>
</evidence>
<sequence>MNDSQPFDIRGALIFPGLLDREAQARLVEQIRAVVAAAPFFRPVTPAGRPLSVRMTSAGSHGWVSDRSGYRYERRHPEGMEWPPIPSLALEVWERAVANARAPECCLVNWYDAEARMGLHQDRDEVDFTQPVVSISLGDDARFRVGNLSRGGKTESIVLRSGDVVVLGGGARLVHHGVDRIYPGTGTLLGKPGRINLTLRVVT</sequence>
<dbReference type="PANTHER" id="PTHR16557:SF2">
    <property type="entry name" value="NUCLEIC ACID DIOXYGENASE ALKBH1"/>
    <property type="match status" value="1"/>
</dbReference>
<feature type="binding site" evidence="5">
    <location>
        <begin position="109"/>
        <end position="111"/>
    </location>
    <ligand>
        <name>2-oxoglutarate</name>
        <dbReference type="ChEBI" id="CHEBI:16810"/>
    </ligand>
</feature>
<dbReference type="InterPro" id="IPR027450">
    <property type="entry name" value="AlkB-like"/>
</dbReference>
<feature type="binding site" evidence="6">
    <location>
        <position position="120"/>
    </location>
    <ligand>
        <name>Fe cation</name>
        <dbReference type="ChEBI" id="CHEBI:24875"/>
        <note>catalytic</note>
    </ligand>
</feature>
<comment type="caution">
    <text evidence="8">The sequence shown here is derived from an EMBL/GenBank/DDBJ whole genome shotgun (WGS) entry which is preliminary data.</text>
</comment>
<dbReference type="OrthoDB" id="9796932at2"/>
<dbReference type="PATRIC" id="fig|935700.4.peg.3534"/>
<dbReference type="AlphaFoldDB" id="A0A0D1CK24"/>
<dbReference type="InterPro" id="IPR004574">
    <property type="entry name" value="Alkb"/>
</dbReference>
<dbReference type="RefSeq" id="WP_043920157.1">
    <property type="nucleotide sequence ID" value="NZ_FZPF01000001.1"/>
</dbReference>
<evidence type="ECO:0000313" key="8">
    <source>
        <dbReference type="EMBL" id="KIT15097.1"/>
    </source>
</evidence>
<evidence type="ECO:0000256" key="4">
    <source>
        <dbReference type="ARBA" id="ARBA00023004"/>
    </source>
</evidence>
<evidence type="ECO:0000259" key="7">
    <source>
        <dbReference type="PROSITE" id="PS51471"/>
    </source>
</evidence>
<dbReference type="STRING" id="935700.jaqu_34240"/>
<dbReference type="InterPro" id="IPR037151">
    <property type="entry name" value="AlkB-like_sf"/>
</dbReference>
<proteinExistence type="predicted"/>
<dbReference type="PROSITE" id="PS51471">
    <property type="entry name" value="FE2OG_OXY"/>
    <property type="match status" value="1"/>
</dbReference>
<keyword evidence="2" id="KW-0223">Dioxygenase</keyword>
<dbReference type="Gene3D" id="2.60.120.590">
    <property type="entry name" value="Alpha-ketoglutarate-dependent dioxygenase AlkB-like"/>
    <property type="match status" value="1"/>
</dbReference>
<keyword evidence="1 6" id="KW-0479">Metal-binding</keyword>
<evidence type="ECO:0000256" key="3">
    <source>
        <dbReference type="ARBA" id="ARBA00023002"/>
    </source>
</evidence>
<dbReference type="GO" id="GO:0035513">
    <property type="term" value="P:oxidative RNA demethylation"/>
    <property type="evidence" value="ECO:0007669"/>
    <property type="project" value="TreeGrafter"/>
</dbReference>
<dbReference type="GO" id="GO:0008198">
    <property type="term" value="F:ferrous iron binding"/>
    <property type="evidence" value="ECO:0007669"/>
    <property type="project" value="TreeGrafter"/>
</dbReference>
<evidence type="ECO:0000256" key="2">
    <source>
        <dbReference type="ARBA" id="ARBA00022964"/>
    </source>
</evidence>
<dbReference type="Pfam" id="PF13532">
    <property type="entry name" value="2OG-FeII_Oxy_2"/>
    <property type="match status" value="1"/>
</dbReference>
<dbReference type="SUPFAM" id="SSF51197">
    <property type="entry name" value="Clavaminate synthase-like"/>
    <property type="match status" value="1"/>
</dbReference>
<dbReference type="InterPro" id="IPR005123">
    <property type="entry name" value="Oxoglu/Fe-dep_dioxygenase_dom"/>
</dbReference>
<keyword evidence="9" id="KW-1185">Reference proteome</keyword>
<feature type="binding site" evidence="6">
    <location>
        <position position="176"/>
    </location>
    <ligand>
        <name>Fe cation</name>
        <dbReference type="ChEBI" id="CHEBI:24875"/>
        <note>catalytic</note>
    </ligand>
</feature>
<feature type="binding site" evidence="5">
    <location>
        <position position="124"/>
    </location>
    <ligand>
        <name>substrate</name>
    </ligand>
</feature>
<comment type="cofactor">
    <cofactor evidence="6">
        <name>Fe(2+)</name>
        <dbReference type="ChEBI" id="CHEBI:29033"/>
    </cofactor>
    <text evidence="6">Binds 1 Fe(2+) ion per subunit.</text>
</comment>
<dbReference type="GO" id="GO:0035515">
    <property type="term" value="F:oxidative RNA demethylase activity"/>
    <property type="evidence" value="ECO:0007669"/>
    <property type="project" value="TreeGrafter"/>
</dbReference>